<gene>
    <name evidence="2" type="ORF">BU14_0025s0070</name>
</gene>
<reference evidence="2 3" key="1">
    <citation type="submission" date="2017-03" db="EMBL/GenBank/DDBJ databases">
        <title>WGS assembly of Porphyra umbilicalis.</title>
        <authorList>
            <person name="Brawley S.H."/>
            <person name="Blouin N.A."/>
            <person name="Ficko-Blean E."/>
            <person name="Wheeler G.L."/>
            <person name="Lohr M."/>
            <person name="Goodson H.V."/>
            <person name="Jenkins J.W."/>
            <person name="Blaby-Haas C.E."/>
            <person name="Helliwell K.E."/>
            <person name="Chan C."/>
            <person name="Marriage T."/>
            <person name="Bhattacharya D."/>
            <person name="Klein A.S."/>
            <person name="Badis Y."/>
            <person name="Brodie J."/>
            <person name="Cao Y."/>
            <person name="Collen J."/>
            <person name="Dittami S.M."/>
            <person name="Gachon C.M."/>
            <person name="Green B.R."/>
            <person name="Karpowicz S."/>
            <person name="Kim J.W."/>
            <person name="Kudahl U."/>
            <person name="Lin S."/>
            <person name="Michel G."/>
            <person name="Mittag M."/>
            <person name="Olson B.J."/>
            <person name="Pangilinan J."/>
            <person name="Peng Y."/>
            <person name="Qiu H."/>
            <person name="Shu S."/>
            <person name="Singer J.T."/>
            <person name="Smith A.G."/>
            <person name="Sprecher B.N."/>
            <person name="Wagner V."/>
            <person name="Wang W."/>
            <person name="Wang Z.-Y."/>
            <person name="Yan J."/>
            <person name="Yarish C."/>
            <person name="Zoeuner-Riek S."/>
            <person name="Zhuang Y."/>
            <person name="Zou Y."/>
            <person name="Lindquist E.A."/>
            <person name="Grimwood J."/>
            <person name="Barry K."/>
            <person name="Rokhsar D.S."/>
            <person name="Schmutz J."/>
            <person name="Stiller J.W."/>
            <person name="Grossman A.R."/>
            <person name="Prochnik S.E."/>
        </authorList>
    </citation>
    <scope>NUCLEOTIDE SEQUENCE [LARGE SCALE GENOMIC DNA]</scope>
    <source>
        <strain evidence="2">4086291</strain>
    </source>
</reference>
<evidence type="ECO:0000256" key="1">
    <source>
        <dbReference type="SAM" id="MobiDB-lite"/>
    </source>
</evidence>
<evidence type="ECO:0000313" key="2">
    <source>
        <dbReference type="EMBL" id="OSX81189.1"/>
    </source>
</evidence>
<feature type="region of interest" description="Disordered" evidence="1">
    <location>
        <begin position="215"/>
        <end position="255"/>
    </location>
</feature>
<accession>A0A1X6PJZ1</accession>
<organism evidence="2 3">
    <name type="scientific">Porphyra umbilicalis</name>
    <name type="common">Purple laver</name>
    <name type="synonym">Red alga</name>
    <dbReference type="NCBI Taxonomy" id="2786"/>
    <lineage>
        <taxon>Eukaryota</taxon>
        <taxon>Rhodophyta</taxon>
        <taxon>Bangiophyceae</taxon>
        <taxon>Bangiales</taxon>
        <taxon>Bangiaceae</taxon>
        <taxon>Porphyra</taxon>
    </lineage>
</organism>
<protein>
    <submittedName>
        <fullName evidence="2">Uncharacterized protein</fullName>
    </submittedName>
</protein>
<feature type="compositionally biased region" description="Low complexity" evidence="1">
    <location>
        <begin position="215"/>
        <end position="234"/>
    </location>
</feature>
<keyword evidence="3" id="KW-1185">Reference proteome</keyword>
<dbReference type="Proteomes" id="UP000218209">
    <property type="component" value="Unassembled WGS sequence"/>
</dbReference>
<evidence type="ECO:0000313" key="3">
    <source>
        <dbReference type="Proteomes" id="UP000218209"/>
    </source>
</evidence>
<name>A0A1X6PJZ1_PORUM</name>
<dbReference type="EMBL" id="KV918765">
    <property type="protein sequence ID" value="OSX81189.1"/>
    <property type="molecule type" value="Genomic_DNA"/>
</dbReference>
<feature type="region of interest" description="Disordered" evidence="1">
    <location>
        <begin position="42"/>
        <end position="63"/>
    </location>
</feature>
<dbReference type="AlphaFoldDB" id="A0A1X6PJZ1"/>
<sequence length="255" mass="25127">MKPPRDGHMLADGLAGADAEGRHFAAYGGLLRGVPGDGGYTPWSGGEGAGDSSSSLGGGGGGSMAGGGGGGNMGGATAYGGSGGGIPGGVVASLVPRDDEDQSLASLSYRYTTRKSGYNRYPANTAVARFSRRSRMEATLRRARGRAAASIKALFGAARSAHIFHSDFMCAPWAARRASGERGATAGGSGGAPLAAVGFPPEAAAASAAAAAAALAAPTAPRGRPTGRRGALGSRRGRVGARPSPRGGRSAIRCR</sequence>
<proteinExistence type="predicted"/>